<dbReference type="AlphaFoldDB" id="A0A4U9W6Y5"/>
<protein>
    <recommendedName>
        <fullName evidence="3">SsrA-binding protein</fullName>
    </recommendedName>
</protein>
<organism evidence="1 2">
    <name type="scientific">Sphingobacterium thalpophilum</name>
    <dbReference type="NCBI Taxonomy" id="259"/>
    <lineage>
        <taxon>Bacteria</taxon>
        <taxon>Pseudomonadati</taxon>
        <taxon>Bacteroidota</taxon>
        <taxon>Sphingobacteriia</taxon>
        <taxon>Sphingobacteriales</taxon>
        <taxon>Sphingobacteriaceae</taxon>
        <taxon>Sphingobacterium</taxon>
    </lineage>
</organism>
<name>A0A4U9W6Y5_9SPHI</name>
<proteinExistence type="predicted"/>
<sequence>MKQRFFRFLNRVNKFLLPKYGKTDPIKLKKYQQAIIAYRYFVLIRALGDS</sequence>
<evidence type="ECO:0000313" key="1">
    <source>
        <dbReference type="EMBL" id="VTR54539.1"/>
    </source>
</evidence>
<dbReference type="EMBL" id="LR590484">
    <property type="protein sequence ID" value="VTR54539.1"/>
    <property type="molecule type" value="Genomic_DNA"/>
</dbReference>
<dbReference type="Proteomes" id="UP000308196">
    <property type="component" value="Chromosome"/>
</dbReference>
<dbReference type="KEGG" id="stha:NCTC11429_05103"/>
<gene>
    <name evidence="1" type="ORF">NCTC11429_05103</name>
</gene>
<reference evidence="1 2" key="1">
    <citation type="submission" date="2019-05" db="EMBL/GenBank/DDBJ databases">
        <authorList>
            <consortium name="Pathogen Informatics"/>
        </authorList>
    </citation>
    <scope>NUCLEOTIDE SEQUENCE [LARGE SCALE GENOMIC DNA]</scope>
    <source>
        <strain evidence="1 2">NCTC11429</strain>
    </source>
</reference>
<accession>A0A4U9W6Y5</accession>
<dbReference type="RefSeq" id="WP_162835066.1">
    <property type="nucleotide sequence ID" value="NZ_CP141191.1"/>
</dbReference>
<evidence type="ECO:0008006" key="3">
    <source>
        <dbReference type="Google" id="ProtNLM"/>
    </source>
</evidence>
<evidence type="ECO:0000313" key="2">
    <source>
        <dbReference type="Proteomes" id="UP000308196"/>
    </source>
</evidence>
<dbReference type="GeneID" id="78465843"/>